<reference evidence="1" key="1">
    <citation type="journal article" date="2015" name="Nature">
        <title>Complex archaea that bridge the gap between prokaryotes and eukaryotes.</title>
        <authorList>
            <person name="Spang A."/>
            <person name="Saw J.H."/>
            <person name="Jorgensen S.L."/>
            <person name="Zaremba-Niedzwiedzka K."/>
            <person name="Martijn J."/>
            <person name="Lind A.E."/>
            <person name="van Eijk R."/>
            <person name="Schleper C."/>
            <person name="Guy L."/>
            <person name="Ettema T.J."/>
        </authorList>
    </citation>
    <scope>NUCLEOTIDE SEQUENCE</scope>
</reference>
<name>A0A0F9HSL4_9ZZZZ</name>
<protein>
    <submittedName>
        <fullName evidence="1">Uncharacterized protein</fullName>
    </submittedName>
</protein>
<gene>
    <name evidence="1" type="ORF">LCGC14_1669770</name>
</gene>
<dbReference type="AlphaFoldDB" id="A0A0F9HSL4"/>
<dbReference type="EMBL" id="LAZR01014317">
    <property type="protein sequence ID" value="KKM18032.1"/>
    <property type="molecule type" value="Genomic_DNA"/>
</dbReference>
<accession>A0A0F9HSL4</accession>
<evidence type="ECO:0000313" key="1">
    <source>
        <dbReference type="EMBL" id="KKM18032.1"/>
    </source>
</evidence>
<comment type="caution">
    <text evidence="1">The sequence shown here is derived from an EMBL/GenBank/DDBJ whole genome shotgun (WGS) entry which is preliminary data.</text>
</comment>
<organism evidence="1">
    <name type="scientific">marine sediment metagenome</name>
    <dbReference type="NCBI Taxonomy" id="412755"/>
    <lineage>
        <taxon>unclassified sequences</taxon>
        <taxon>metagenomes</taxon>
        <taxon>ecological metagenomes</taxon>
    </lineage>
</organism>
<sequence length="76" mass="8636">MPHPTMLETHIILEQLHQLLQELPPHQHNLHRMLIPRQARLLLDSATITIGMLDIALTDELSNALNNPPSKPSTHQ</sequence>
<proteinExistence type="predicted"/>